<dbReference type="Gene3D" id="2.20.28.50">
    <property type="entry name" value="degv family protein"/>
    <property type="match status" value="1"/>
</dbReference>
<keyword evidence="2" id="KW-0446">Lipid-binding</keyword>
<evidence type="ECO:0000313" key="3">
    <source>
        <dbReference type="EMBL" id="GBU05464.1"/>
    </source>
</evidence>
<comment type="function">
    <text evidence="1">May bind long-chain fatty acids, such as palmitate, and may play a role in lipid transport or fatty acid metabolism.</text>
</comment>
<dbReference type="AlphaFoldDB" id="A0A4R3J9C4"/>
<dbReference type="InterPro" id="IPR043168">
    <property type="entry name" value="DegV_C"/>
</dbReference>
<name>A0A4R3J9C4_9FIRM</name>
<dbReference type="EMBL" id="SLZV01000036">
    <property type="protein sequence ID" value="TCS61586.1"/>
    <property type="molecule type" value="Genomic_DNA"/>
</dbReference>
<evidence type="ECO:0000256" key="1">
    <source>
        <dbReference type="ARBA" id="ARBA00003238"/>
    </source>
</evidence>
<keyword evidence="6" id="KW-1185">Reference proteome</keyword>
<dbReference type="Proteomes" id="UP000294613">
    <property type="component" value="Unassembled WGS sequence"/>
</dbReference>
<evidence type="ECO:0000313" key="6">
    <source>
        <dbReference type="Proteomes" id="UP000702954"/>
    </source>
</evidence>
<sequence>MREYVITTDSTVDLPKEYLREYQVQAVSLSYEIEGETYEDLNGLEPAVFYEKMRNGAMPTTSQANPEQVRELFEGILKEGKDILHIAFSSGLSGSYNSARIAAEELKEMYEGAEICVIDSLCASVGEGLLYHKARCMKEKGKTLQEVAAWVEKNKLHICHNVAVDDLNHLYRGGRLSKTSAVVGSMINIKPFIHMDENGKLVPIGKVRGRKKSLNILVDAMAEQIKGYEEENDVIMISHGDCIEDARYVGKLVEERFGIHNILINYVGTVIGSHTGTGVVALCFMGNKR</sequence>
<protein>
    <submittedName>
        <fullName evidence="4">DegV family protein with EDD domain</fullName>
    </submittedName>
</protein>
<dbReference type="Gene3D" id="3.30.1180.10">
    <property type="match status" value="1"/>
</dbReference>
<dbReference type="NCBIfam" id="TIGR00762">
    <property type="entry name" value="DegV"/>
    <property type="match status" value="1"/>
</dbReference>
<evidence type="ECO:0000313" key="4">
    <source>
        <dbReference type="EMBL" id="TCS61586.1"/>
    </source>
</evidence>
<dbReference type="GO" id="GO:0008289">
    <property type="term" value="F:lipid binding"/>
    <property type="evidence" value="ECO:0007669"/>
    <property type="project" value="UniProtKB-KW"/>
</dbReference>
<gene>
    <name evidence="4" type="ORF">EDD74_13620</name>
    <name evidence="3" type="ORF">FAEUMB_20050</name>
</gene>
<evidence type="ECO:0000256" key="2">
    <source>
        <dbReference type="ARBA" id="ARBA00023121"/>
    </source>
</evidence>
<reference evidence="4 5" key="2">
    <citation type="submission" date="2019-03" db="EMBL/GenBank/DDBJ databases">
        <title>Genomic Encyclopedia of Type Strains, Phase IV (KMG-IV): sequencing the most valuable type-strain genomes for metagenomic binning, comparative biology and taxonomic classification.</title>
        <authorList>
            <person name="Goeker M."/>
        </authorList>
    </citation>
    <scope>NUCLEOTIDE SEQUENCE [LARGE SCALE GENOMIC DNA]</scope>
    <source>
        <strain evidence="4 5">DSM 103426</strain>
    </source>
</reference>
<dbReference type="Gene3D" id="3.40.50.10440">
    <property type="entry name" value="Dihydroxyacetone kinase, domain 1"/>
    <property type="match status" value="1"/>
</dbReference>
<dbReference type="RefSeq" id="WP_116441840.1">
    <property type="nucleotide sequence ID" value="NZ_BHEO01000008.1"/>
</dbReference>
<dbReference type="InterPro" id="IPR003797">
    <property type="entry name" value="DegV"/>
</dbReference>
<organism evidence="4 5">
    <name type="scientific">Faecalimonas umbilicata</name>
    <dbReference type="NCBI Taxonomy" id="1912855"/>
    <lineage>
        <taxon>Bacteria</taxon>
        <taxon>Bacillati</taxon>
        <taxon>Bacillota</taxon>
        <taxon>Clostridia</taxon>
        <taxon>Lachnospirales</taxon>
        <taxon>Lachnospiraceae</taxon>
        <taxon>Faecalimonas</taxon>
    </lineage>
</organism>
<dbReference type="SUPFAM" id="SSF82549">
    <property type="entry name" value="DAK1/DegV-like"/>
    <property type="match status" value="1"/>
</dbReference>
<dbReference type="PROSITE" id="PS51482">
    <property type="entry name" value="DEGV"/>
    <property type="match status" value="1"/>
</dbReference>
<evidence type="ECO:0000313" key="5">
    <source>
        <dbReference type="Proteomes" id="UP000294613"/>
    </source>
</evidence>
<dbReference type="EMBL" id="BHEO01000008">
    <property type="protein sequence ID" value="GBU05464.1"/>
    <property type="molecule type" value="Genomic_DNA"/>
</dbReference>
<proteinExistence type="predicted"/>
<dbReference type="Pfam" id="PF02645">
    <property type="entry name" value="DegV"/>
    <property type="match status" value="1"/>
</dbReference>
<reference evidence="3 6" key="1">
    <citation type="journal article" date="2018" name="Int. J. Syst. Evol. Microbiol.">
        <title>Draft Genome Sequence of Faecalimonas umbilicata JCM 30896T, an Acetate-Producing Bacterium Isolated from Human Feces.</title>
        <authorList>
            <person name="Sakamoto M."/>
            <person name="Ikeyama N."/>
            <person name="Yuki M."/>
            <person name="Ohkuma M."/>
        </authorList>
    </citation>
    <scope>NUCLEOTIDE SEQUENCE [LARGE SCALE GENOMIC DNA]</scope>
    <source>
        <strain evidence="3 6">EGH7</strain>
    </source>
</reference>
<dbReference type="Proteomes" id="UP000702954">
    <property type="component" value="Unassembled WGS sequence"/>
</dbReference>
<dbReference type="InterPro" id="IPR050270">
    <property type="entry name" value="DegV_domain_contain"/>
</dbReference>
<dbReference type="PANTHER" id="PTHR33434">
    <property type="entry name" value="DEGV DOMAIN-CONTAINING PROTEIN DR_1986-RELATED"/>
    <property type="match status" value="1"/>
</dbReference>
<comment type="caution">
    <text evidence="4">The sequence shown here is derived from an EMBL/GenBank/DDBJ whole genome shotgun (WGS) entry which is preliminary data.</text>
</comment>
<accession>A0A4R3J9C4</accession>
<dbReference type="PANTHER" id="PTHR33434:SF3">
    <property type="entry name" value="DEGV DOMAIN-CONTAINING PROTEIN YITS"/>
    <property type="match status" value="1"/>
</dbReference>